<dbReference type="InterPro" id="IPR045749">
    <property type="entry name" value="DUF6090"/>
</dbReference>
<accession>A0ABW5LN97</accession>
<keyword evidence="1" id="KW-1133">Transmembrane helix</keyword>
<organism evidence="2 3">
    <name type="scientific">Pseudotenacibaculum haliotis</name>
    <dbReference type="NCBI Taxonomy" id="1862138"/>
    <lineage>
        <taxon>Bacteria</taxon>
        <taxon>Pseudomonadati</taxon>
        <taxon>Bacteroidota</taxon>
        <taxon>Flavobacteriia</taxon>
        <taxon>Flavobacteriales</taxon>
        <taxon>Flavobacteriaceae</taxon>
        <taxon>Pseudotenacibaculum</taxon>
    </lineage>
</organism>
<evidence type="ECO:0000313" key="3">
    <source>
        <dbReference type="Proteomes" id="UP001597508"/>
    </source>
</evidence>
<dbReference type="RefSeq" id="WP_379664482.1">
    <property type="nucleotide sequence ID" value="NZ_JBHULH010000001.1"/>
</dbReference>
<protein>
    <submittedName>
        <fullName evidence="2">DUF6090 family protein</fullName>
    </submittedName>
</protein>
<dbReference type="Pfam" id="PF19578">
    <property type="entry name" value="DUF6090"/>
    <property type="match status" value="1"/>
</dbReference>
<evidence type="ECO:0000313" key="2">
    <source>
        <dbReference type="EMBL" id="MFD2565756.1"/>
    </source>
</evidence>
<evidence type="ECO:0000256" key="1">
    <source>
        <dbReference type="SAM" id="Phobius"/>
    </source>
</evidence>
<dbReference type="Proteomes" id="UP001597508">
    <property type="component" value="Unassembled WGS sequence"/>
</dbReference>
<comment type="caution">
    <text evidence="2">The sequence shown here is derived from an EMBL/GenBank/DDBJ whole genome shotgun (WGS) entry which is preliminary data.</text>
</comment>
<dbReference type="EMBL" id="JBHULH010000001">
    <property type="protein sequence ID" value="MFD2565756.1"/>
    <property type="molecule type" value="Genomic_DNA"/>
</dbReference>
<reference evidence="3" key="1">
    <citation type="journal article" date="2019" name="Int. J. Syst. Evol. Microbiol.">
        <title>The Global Catalogue of Microorganisms (GCM) 10K type strain sequencing project: providing services to taxonomists for standard genome sequencing and annotation.</title>
        <authorList>
            <consortium name="The Broad Institute Genomics Platform"/>
            <consortium name="The Broad Institute Genome Sequencing Center for Infectious Disease"/>
            <person name="Wu L."/>
            <person name="Ma J."/>
        </authorList>
    </citation>
    <scope>NUCLEOTIDE SEQUENCE [LARGE SCALE GENOMIC DNA]</scope>
    <source>
        <strain evidence="3">KCTC 52127</strain>
    </source>
</reference>
<keyword evidence="1" id="KW-0472">Membrane</keyword>
<gene>
    <name evidence="2" type="ORF">ACFSRZ_00150</name>
</gene>
<keyword evidence="3" id="KW-1185">Reference proteome</keyword>
<sequence length="224" mass="26313">MQNKTGQYFKYAIGETLLVVVGILIALYINNWNEGRKDRIKEKSILKELHKDFSKNLQEFKSVKDIYESSLAASEKFKFYINHPNPVQVKDSIGKYYFKAFNGITYNPSNGIIESLISSGEYQLISNDTLRNYLISWKDALMDYVEEEQVANVFWSEKIEPFLIDNGDFTKLENPVNFKVITTQKFKNLTERHIFYLRNVLRSIKYEPLDSYLNEIVRLSKTEE</sequence>
<name>A0ABW5LN97_9FLAO</name>
<proteinExistence type="predicted"/>
<keyword evidence="1" id="KW-0812">Transmembrane</keyword>
<feature type="transmembrane region" description="Helical" evidence="1">
    <location>
        <begin position="12"/>
        <end position="29"/>
    </location>
</feature>